<dbReference type="AlphaFoldDB" id="A0A0B6Y285"/>
<organism evidence="1">
    <name type="scientific">Arion vulgaris</name>
    <dbReference type="NCBI Taxonomy" id="1028688"/>
    <lineage>
        <taxon>Eukaryota</taxon>
        <taxon>Metazoa</taxon>
        <taxon>Spiralia</taxon>
        <taxon>Lophotrochozoa</taxon>
        <taxon>Mollusca</taxon>
        <taxon>Gastropoda</taxon>
        <taxon>Heterobranchia</taxon>
        <taxon>Euthyneura</taxon>
        <taxon>Panpulmonata</taxon>
        <taxon>Eupulmonata</taxon>
        <taxon>Stylommatophora</taxon>
        <taxon>Helicina</taxon>
        <taxon>Arionoidea</taxon>
        <taxon>Arionidae</taxon>
        <taxon>Arion</taxon>
    </lineage>
</organism>
<evidence type="ECO:0000313" key="1">
    <source>
        <dbReference type="EMBL" id="CEK50243.1"/>
    </source>
</evidence>
<feature type="non-terminal residue" evidence="1">
    <location>
        <position position="1"/>
    </location>
</feature>
<gene>
    <name evidence="1" type="primary">ORF10215</name>
</gene>
<dbReference type="EMBL" id="HACG01003378">
    <property type="protein sequence ID" value="CEK50243.1"/>
    <property type="molecule type" value="Transcribed_RNA"/>
</dbReference>
<name>A0A0B6Y285_9EUPU</name>
<proteinExistence type="predicted"/>
<sequence length="77" mass="8951">KVNVRTGINNSTLICAHVRMGKNPTIPMDEYLKSFKLEYLPTLFNFMLSKDTDKNSKFFVATDYDHIRTESKKFFGP</sequence>
<protein>
    <submittedName>
        <fullName evidence="1">Uncharacterized protein</fullName>
    </submittedName>
</protein>
<feature type="non-terminal residue" evidence="1">
    <location>
        <position position="77"/>
    </location>
</feature>
<accession>A0A0B6Y285</accession>
<reference evidence="1" key="1">
    <citation type="submission" date="2014-12" db="EMBL/GenBank/DDBJ databases">
        <title>Insight into the proteome of Arion vulgaris.</title>
        <authorList>
            <person name="Aradska J."/>
            <person name="Bulat T."/>
            <person name="Smidak R."/>
            <person name="Sarate P."/>
            <person name="Gangsoo J."/>
            <person name="Sialana F."/>
            <person name="Bilban M."/>
            <person name="Lubec G."/>
        </authorList>
    </citation>
    <scope>NUCLEOTIDE SEQUENCE</scope>
    <source>
        <tissue evidence="1">Skin</tissue>
    </source>
</reference>
<dbReference type="Gene3D" id="3.40.50.11350">
    <property type="match status" value="1"/>
</dbReference>